<evidence type="ECO:0000313" key="3">
    <source>
        <dbReference type="EMBL" id="RYC10504.1"/>
    </source>
</evidence>
<dbReference type="RefSeq" id="WP_129427374.1">
    <property type="nucleotide sequence ID" value="NZ_SDWV01000012.1"/>
</dbReference>
<keyword evidence="2" id="KW-0812">Transmembrane</keyword>
<reference evidence="3 4" key="1">
    <citation type="submission" date="2019-01" db="EMBL/GenBank/DDBJ databases">
        <title>Novel species of Nocardioides.</title>
        <authorList>
            <person name="Liu Q."/>
            <person name="X Y.-H."/>
        </authorList>
    </citation>
    <scope>NUCLEOTIDE SEQUENCE [LARGE SCALE GENOMIC DNA]</scope>
    <source>
        <strain evidence="3 4">HLT2-9</strain>
    </source>
</reference>
<name>A0A4Q2T0S1_9ACTN</name>
<evidence type="ECO:0000256" key="2">
    <source>
        <dbReference type="SAM" id="Phobius"/>
    </source>
</evidence>
<gene>
    <name evidence="3" type="ORF">EUA94_13340</name>
</gene>
<feature type="transmembrane region" description="Helical" evidence="2">
    <location>
        <begin position="21"/>
        <end position="45"/>
    </location>
</feature>
<keyword evidence="2" id="KW-0472">Membrane</keyword>
<evidence type="ECO:0000256" key="1">
    <source>
        <dbReference type="SAM" id="MobiDB-lite"/>
    </source>
</evidence>
<accession>A0A4Q2T0S1</accession>
<protein>
    <submittedName>
        <fullName evidence="3">Uncharacterized protein</fullName>
    </submittedName>
</protein>
<proteinExistence type="predicted"/>
<organism evidence="3 4">
    <name type="scientific">Nocardioides zhouii</name>
    <dbReference type="NCBI Taxonomy" id="1168729"/>
    <lineage>
        <taxon>Bacteria</taxon>
        <taxon>Bacillati</taxon>
        <taxon>Actinomycetota</taxon>
        <taxon>Actinomycetes</taxon>
        <taxon>Propionibacteriales</taxon>
        <taxon>Nocardioidaceae</taxon>
        <taxon>Nocardioides</taxon>
    </lineage>
</organism>
<evidence type="ECO:0000313" key="4">
    <source>
        <dbReference type="Proteomes" id="UP000291101"/>
    </source>
</evidence>
<keyword evidence="4" id="KW-1185">Reference proteome</keyword>
<feature type="region of interest" description="Disordered" evidence="1">
    <location>
        <begin position="91"/>
        <end position="118"/>
    </location>
</feature>
<dbReference type="OrthoDB" id="3772594at2"/>
<sequence>MSTGKRAGSRRGARPPRPLNKTALVIGAAITLCVVAWGYLVYAAIDFGTAAREGSSSAWTFMALACLGAIACLFVGLLLVARLMRALGITPPPSPSPDVSDSPAPPGPRPPGGKRAAR</sequence>
<feature type="transmembrane region" description="Helical" evidence="2">
    <location>
        <begin position="57"/>
        <end position="80"/>
    </location>
</feature>
<dbReference type="Proteomes" id="UP000291101">
    <property type="component" value="Unassembled WGS sequence"/>
</dbReference>
<dbReference type="EMBL" id="SDWV01000012">
    <property type="protein sequence ID" value="RYC10504.1"/>
    <property type="molecule type" value="Genomic_DNA"/>
</dbReference>
<comment type="caution">
    <text evidence="3">The sequence shown here is derived from an EMBL/GenBank/DDBJ whole genome shotgun (WGS) entry which is preliminary data.</text>
</comment>
<keyword evidence="2" id="KW-1133">Transmembrane helix</keyword>
<dbReference type="AlphaFoldDB" id="A0A4Q2T0S1"/>